<sequence>MSVEAALLVPVVLALVALLAQPACVLYARAVMAATAGELCRLAATARCDEGEVRDYALRRLAAVPDVAIFHEGGPGAWDVTVEGPDERGIVTASIEGRVRPLPLLGALVAPLGAQEDGCVVVCVEVTAETRPEWLEGGYDDWIEVWE</sequence>
<accession>A0A9D2JFB0</accession>
<proteinExistence type="predicted"/>
<organism evidence="1 2">
    <name type="scientific">Candidatus Olsenella pullistercoris</name>
    <dbReference type="NCBI Taxonomy" id="2838712"/>
    <lineage>
        <taxon>Bacteria</taxon>
        <taxon>Bacillati</taxon>
        <taxon>Actinomycetota</taxon>
        <taxon>Coriobacteriia</taxon>
        <taxon>Coriobacteriales</taxon>
        <taxon>Atopobiaceae</taxon>
        <taxon>Olsenella</taxon>
    </lineage>
</organism>
<evidence type="ECO:0000313" key="1">
    <source>
        <dbReference type="EMBL" id="HIZ46569.1"/>
    </source>
</evidence>
<comment type="caution">
    <text evidence="1">The sequence shown here is derived from an EMBL/GenBank/DDBJ whole genome shotgun (WGS) entry which is preliminary data.</text>
</comment>
<name>A0A9D2JFB0_9ACTN</name>
<dbReference type="EMBL" id="DXBM01000050">
    <property type="protein sequence ID" value="HIZ46569.1"/>
    <property type="molecule type" value="Genomic_DNA"/>
</dbReference>
<reference evidence="1" key="2">
    <citation type="submission" date="2021-04" db="EMBL/GenBank/DDBJ databases">
        <authorList>
            <person name="Gilroy R."/>
        </authorList>
    </citation>
    <scope>NUCLEOTIDE SEQUENCE</scope>
    <source>
        <strain evidence="1">ChiHjej12B11-14209</strain>
    </source>
</reference>
<reference evidence="1" key="1">
    <citation type="journal article" date="2021" name="PeerJ">
        <title>Extensive microbial diversity within the chicken gut microbiome revealed by metagenomics and culture.</title>
        <authorList>
            <person name="Gilroy R."/>
            <person name="Ravi A."/>
            <person name="Getino M."/>
            <person name="Pursley I."/>
            <person name="Horton D.L."/>
            <person name="Alikhan N.F."/>
            <person name="Baker D."/>
            <person name="Gharbi K."/>
            <person name="Hall N."/>
            <person name="Watson M."/>
            <person name="Adriaenssens E.M."/>
            <person name="Foster-Nyarko E."/>
            <person name="Jarju S."/>
            <person name="Secka A."/>
            <person name="Antonio M."/>
            <person name="Oren A."/>
            <person name="Chaudhuri R.R."/>
            <person name="La Ragione R."/>
            <person name="Hildebrand F."/>
            <person name="Pallen M.J."/>
        </authorList>
    </citation>
    <scope>NUCLEOTIDE SEQUENCE</scope>
    <source>
        <strain evidence="1">ChiHjej12B11-14209</strain>
    </source>
</reference>
<gene>
    <name evidence="1" type="ORF">IAA19_06065</name>
</gene>
<dbReference type="AlphaFoldDB" id="A0A9D2JFB0"/>
<evidence type="ECO:0000313" key="2">
    <source>
        <dbReference type="Proteomes" id="UP000824062"/>
    </source>
</evidence>
<protein>
    <submittedName>
        <fullName evidence="1">Pilus assembly protein</fullName>
    </submittedName>
</protein>
<dbReference type="Proteomes" id="UP000824062">
    <property type="component" value="Unassembled WGS sequence"/>
</dbReference>